<protein>
    <submittedName>
        <fullName evidence="1">Uncharacterized protein</fullName>
    </submittedName>
</protein>
<reference evidence="1 2" key="1">
    <citation type="submission" date="2024-05" db="EMBL/GenBank/DDBJ databases">
        <title>Haplotype-resolved chromosome-level genome assembly of Huyou (Citrus changshanensis).</title>
        <authorList>
            <person name="Miao C."/>
            <person name="Chen W."/>
            <person name="Wu Y."/>
            <person name="Wang L."/>
            <person name="Zhao S."/>
            <person name="Grierson D."/>
            <person name="Xu C."/>
            <person name="Chen K."/>
        </authorList>
    </citation>
    <scope>NUCLEOTIDE SEQUENCE [LARGE SCALE GENOMIC DNA]</scope>
    <source>
        <strain evidence="1">01-14</strain>
        <tissue evidence="1">Leaf</tissue>
    </source>
</reference>
<name>A0AAP0LQ70_9ROSI</name>
<dbReference type="EMBL" id="JBCGBO010000024">
    <property type="protein sequence ID" value="KAK9182102.1"/>
    <property type="molecule type" value="Genomic_DNA"/>
</dbReference>
<comment type="caution">
    <text evidence="1">The sequence shown here is derived from an EMBL/GenBank/DDBJ whole genome shotgun (WGS) entry which is preliminary data.</text>
</comment>
<sequence length="119" mass="13399">MTVRETIDFFARCQGARHRAEILMEVIKREKLVGISPDPDADAYMKGLNLVLVSKNLGIRFQCLAGKLLFSVFDCRENKQLLKQLSSPSVQRISIFLTVCLKMIGSSSTHASGNRTYLY</sequence>
<keyword evidence="2" id="KW-1185">Reference proteome</keyword>
<dbReference type="AlphaFoldDB" id="A0AAP0LQ70"/>
<accession>A0AAP0LQ70</accession>
<evidence type="ECO:0000313" key="2">
    <source>
        <dbReference type="Proteomes" id="UP001428341"/>
    </source>
</evidence>
<proteinExistence type="predicted"/>
<evidence type="ECO:0000313" key="1">
    <source>
        <dbReference type="EMBL" id="KAK9182102.1"/>
    </source>
</evidence>
<gene>
    <name evidence="1" type="ORF">WN944_025243</name>
</gene>
<organism evidence="1 2">
    <name type="scientific">Citrus x changshan-huyou</name>
    <dbReference type="NCBI Taxonomy" id="2935761"/>
    <lineage>
        <taxon>Eukaryota</taxon>
        <taxon>Viridiplantae</taxon>
        <taxon>Streptophyta</taxon>
        <taxon>Embryophyta</taxon>
        <taxon>Tracheophyta</taxon>
        <taxon>Spermatophyta</taxon>
        <taxon>Magnoliopsida</taxon>
        <taxon>eudicotyledons</taxon>
        <taxon>Gunneridae</taxon>
        <taxon>Pentapetalae</taxon>
        <taxon>rosids</taxon>
        <taxon>malvids</taxon>
        <taxon>Sapindales</taxon>
        <taxon>Rutaceae</taxon>
        <taxon>Aurantioideae</taxon>
        <taxon>Citrus</taxon>
    </lineage>
</organism>
<dbReference type="Proteomes" id="UP001428341">
    <property type="component" value="Unassembled WGS sequence"/>
</dbReference>